<protein>
    <submittedName>
        <fullName evidence="1">IS110 family transposase</fullName>
    </submittedName>
</protein>
<gene>
    <name evidence="1" type="ORF">AB5S05_14070</name>
    <name evidence="2" type="ORF">AB5S05_16370</name>
</gene>
<dbReference type="Proteomes" id="UP001560296">
    <property type="component" value="Unassembled WGS sequence"/>
</dbReference>
<keyword evidence="3" id="KW-1185">Reference proteome</keyword>
<reference evidence="1 3" key="1">
    <citation type="submission" date="2024-07" db="EMBL/GenBank/DDBJ databases">
        <authorList>
            <person name="Li M."/>
        </authorList>
    </citation>
    <scope>NUCLEOTIDE SEQUENCE [LARGE SCALE GENOMIC DNA]</scope>
    <source>
        <strain evidence="1 3">25A3E</strain>
    </source>
</reference>
<organism evidence="1 3">
    <name type="scientific">Pseudomonas zhanjiangensis</name>
    <dbReference type="NCBI Taxonomy" id="3239015"/>
    <lineage>
        <taxon>Bacteria</taxon>
        <taxon>Pseudomonadati</taxon>
        <taxon>Pseudomonadota</taxon>
        <taxon>Gammaproteobacteria</taxon>
        <taxon>Pseudomonadales</taxon>
        <taxon>Pseudomonadaceae</taxon>
        <taxon>Pseudomonas</taxon>
    </lineage>
</organism>
<sequence>IGHNKAAVALANKLVRICWAVWCHERRFSGDWQSVRPA</sequence>
<evidence type="ECO:0000313" key="3">
    <source>
        <dbReference type="Proteomes" id="UP001560296"/>
    </source>
</evidence>
<dbReference type="EMBL" id="JBFTEG010000014">
    <property type="protein sequence ID" value="MEX6503640.1"/>
    <property type="molecule type" value="Genomic_DNA"/>
</dbReference>
<comment type="caution">
    <text evidence="1">The sequence shown here is derived from an EMBL/GenBank/DDBJ whole genome shotgun (WGS) entry which is preliminary data.</text>
</comment>
<feature type="non-terminal residue" evidence="1">
    <location>
        <position position="1"/>
    </location>
</feature>
<evidence type="ECO:0000313" key="2">
    <source>
        <dbReference type="EMBL" id="MEX6503640.1"/>
    </source>
</evidence>
<dbReference type="EMBL" id="JBFTEG010000010">
    <property type="protein sequence ID" value="MEX6503188.1"/>
    <property type="molecule type" value="Genomic_DNA"/>
</dbReference>
<evidence type="ECO:0000313" key="1">
    <source>
        <dbReference type="EMBL" id="MEX6503188.1"/>
    </source>
</evidence>
<name>A0ABV3YV24_9PSED</name>
<accession>A0ABV3YV24</accession>
<proteinExistence type="predicted"/>